<feature type="region of interest" description="Disordered" evidence="2">
    <location>
        <begin position="354"/>
        <end position="521"/>
    </location>
</feature>
<dbReference type="SMART" id="SM00860">
    <property type="entry name" value="SMI1_KNR4"/>
    <property type="match status" value="1"/>
</dbReference>
<dbReference type="GO" id="GO:0043332">
    <property type="term" value="C:mating projection tip"/>
    <property type="evidence" value="ECO:0007669"/>
    <property type="project" value="TreeGrafter"/>
</dbReference>
<feature type="compositionally biased region" description="Basic and acidic residues" evidence="2">
    <location>
        <begin position="453"/>
        <end position="473"/>
    </location>
</feature>
<feature type="domain" description="Knr4/Smi1-like" evidence="3">
    <location>
        <begin position="115"/>
        <end position="292"/>
    </location>
</feature>
<accession>A0A7H9B3Q4</accession>
<dbReference type="InterPro" id="IPR018958">
    <property type="entry name" value="Knr4/Smi1-like_dom"/>
</dbReference>
<evidence type="ECO:0000313" key="4">
    <source>
        <dbReference type="EMBL" id="QLG73034.1"/>
    </source>
</evidence>
<reference evidence="4 5" key="1">
    <citation type="submission" date="2020-07" db="EMBL/GenBank/DDBJ databases">
        <title>The yeast mating-type switching endonuclease HO is a domesticated member of an unorthodox homing genetic element family.</title>
        <authorList>
            <person name="Coughlan A.Y."/>
            <person name="Lombardi L."/>
            <person name="Braun-Galleani S."/>
            <person name="Martos A.R."/>
            <person name="Galeote V."/>
            <person name="Bigey F."/>
            <person name="Dequin S."/>
            <person name="Byrne K.P."/>
            <person name="Wolfe K.H."/>
        </authorList>
    </citation>
    <scope>NUCLEOTIDE SEQUENCE [LARGE SCALE GENOMIC DNA]</scope>
    <source>
        <strain evidence="4 5">NRRL Y-6702</strain>
    </source>
</reference>
<dbReference type="Gene3D" id="3.40.1580.10">
    <property type="entry name" value="SMI1/KNR4-like"/>
    <property type="match status" value="1"/>
</dbReference>
<proteinExistence type="inferred from homology"/>
<sequence length="521" mass="57817">MNVIKKKWKELVYSMSTEDHYAEFDPNEPGNFNMARRANQGSGGIGASRVHLTSTDGFGDEEMNIGVEDDNNDISIDEYGTTDKEGVSEVMLAWRHIESWTTQHSPDLNASFGDPCTENDITHAEEDLEITFPAAVKVSLRIHDGQEDLESMTGVSGLIYGLQLMTLDQIVEMTGKWRSVARNMNKKPLVSSPIINQNQSSSGSSTPSPDEMKRRQFKLSHIPTQNCIPKGTIQPVYAHPAWIPLVTDHAGNHIGVDLAPAEAGKYAQVIIFGRDFDTKYVVAENWGDFLLSFANDLEAGNWYLIDDSDDFLAGDGDLVFRDKKSNGPAQDYLEILKKRVWLKSQDLKGENSVTMTKKAIRSSTESESVKNQSLVEETDYSTPKKVNSLEQMENQVDDAITNSEAKSKDLKIPAMEVTNDELDTKDSTGATPEEVSIGENKEEASEDLGPIGNKEETQKDLANSLEEKLKISEDENPNLENDAQEQSHEETSNKKGDPVDQIDSENVTKGARKEEFESVAL</sequence>
<dbReference type="Proteomes" id="UP000509704">
    <property type="component" value="Chromosome 5"/>
</dbReference>
<dbReference type="RefSeq" id="XP_037144761.1">
    <property type="nucleotide sequence ID" value="XM_037288866.1"/>
</dbReference>
<dbReference type="OrthoDB" id="2305498at2759"/>
<dbReference type="AlphaFoldDB" id="A0A7H9B3Q4"/>
<dbReference type="InterPro" id="IPR051873">
    <property type="entry name" value="KNR4/SMI1_regulator"/>
</dbReference>
<protein>
    <recommendedName>
        <fullName evidence="3">Knr4/Smi1-like domain-containing protein</fullName>
    </recommendedName>
</protein>
<evidence type="ECO:0000256" key="1">
    <source>
        <dbReference type="ARBA" id="ARBA00005303"/>
    </source>
</evidence>
<feature type="region of interest" description="Disordered" evidence="2">
    <location>
        <begin position="55"/>
        <end position="75"/>
    </location>
</feature>
<dbReference type="InterPro" id="IPR037883">
    <property type="entry name" value="Knr4/Smi1-like_sf"/>
</dbReference>
<feature type="region of interest" description="Disordered" evidence="2">
    <location>
        <begin position="189"/>
        <end position="213"/>
    </location>
</feature>
<dbReference type="PANTHER" id="PTHR47432">
    <property type="entry name" value="CELL WALL ASSEMBLY REGULATOR SMI1"/>
    <property type="match status" value="1"/>
</dbReference>
<feature type="compositionally biased region" description="Basic and acidic residues" evidence="2">
    <location>
        <begin position="511"/>
        <end position="521"/>
    </location>
</feature>
<feature type="compositionally biased region" description="Low complexity" evidence="2">
    <location>
        <begin position="191"/>
        <end position="208"/>
    </location>
</feature>
<dbReference type="EMBL" id="CP058608">
    <property type="protein sequence ID" value="QLG73034.1"/>
    <property type="molecule type" value="Genomic_DNA"/>
</dbReference>
<evidence type="ECO:0000259" key="3">
    <source>
        <dbReference type="SMART" id="SM00860"/>
    </source>
</evidence>
<dbReference type="GO" id="GO:0070880">
    <property type="term" value="P:fungal-type cell wall beta-glucan biosynthetic process"/>
    <property type="evidence" value="ECO:0007669"/>
    <property type="project" value="TreeGrafter"/>
</dbReference>
<gene>
    <name evidence="4" type="ORF">HG535_0E01180</name>
</gene>
<feature type="compositionally biased region" description="Polar residues" evidence="2">
    <location>
        <begin position="354"/>
        <end position="404"/>
    </location>
</feature>
<dbReference type="Pfam" id="PF09346">
    <property type="entry name" value="SMI1_KNR4"/>
    <property type="match status" value="1"/>
</dbReference>
<dbReference type="GeneID" id="59236776"/>
<evidence type="ECO:0000256" key="2">
    <source>
        <dbReference type="SAM" id="MobiDB-lite"/>
    </source>
</evidence>
<dbReference type="PANTHER" id="PTHR47432:SF1">
    <property type="entry name" value="CELL WALL ASSEMBLY REGULATOR SMI1"/>
    <property type="match status" value="1"/>
</dbReference>
<feature type="compositionally biased region" description="Acidic residues" evidence="2">
    <location>
        <begin position="58"/>
        <end position="75"/>
    </location>
</feature>
<evidence type="ECO:0000313" key="5">
    <source>
        <dbReference type="Proteomes" id="UP000509704"/>
    </source>
</evidence>
<dbReference type="InterPro" id="IPR009203">
    <property type="entry name" value="Knr4/Smi1"/>
</dbReference>
<comment type="similarity">
    <text evidence="1">Belongs to the KNR4/SMI1 family.</text>
</comment>
<feature type="compositionally biased region" description="Basic and acidic residues" evidence="2">
    <location>
        <begin position="485"/>
        <end position="498"/>
    </location>
</feature>
<organism evidence="4 5">
    <name type="scientific">Zygotorulaspora mrakii</name>
    <name type="common">Zygosaccharomyces mrakii</name>
    <dbReference type="NCBI Taxonomy" id="42260"/>
    <lineage>
        <taxon>Eukaryota</taxon>
        <taxon>Fungi</taxon>
        <taxon>Dikarya</taxon>
        <taxon>Ascomycota</taxon>
        <taxon>Saccharomycotina</taxon>
        <taxon>Saccharomycetes</taxon>
        <taxon>Saccharomycetales</taxon>
        <taxon>Saccharomycetaceae</taxon>
        <taxon>Zygotorulaspora</taxon>
    </lineage>
</organism>
<dbReference type="PIRSF" id="PIRSF017023">
    <property type="entry name" value="KNR4"/>
    <property type="match status" value="1"/>
</dbReference>
<dbReference type="KEGG" id="zmk:HG535_0E01180"/>
<name>A0A7H9B3Q4_ZYGMR</name>
<dbReference type="SUPFAM" id="SSF160631">
    <property type="entry name" value="SMI1/KNR4-like"/>
    <property type="match status" value="1"/>
</dbReference>
<keyword evidence="5" id="KW-1185">Reference proteome</keyword>